<evidence type="ECO:0000256" key="2">
    <source>
        <dbReference type="ARBA" id="ARBA00022692"/>
    </source>
</evidence>
<feature type="transmembrane region" description="Helical" evidence="5">
    <location>
        <begin position="273"/>
        <end position="292"/>
    </location>
</feature>
<comment type="subcellular location">
    <subcellularLocation>
        <location evidence="1">Cell membrane</location>
        <topology evidence="1">Multi-pass membrane protein</topology>
    </subcellularLocation>
</comment>
<dbReference type="RefSeq" id="WP_203731172.1">
    <property type="nucleotide sequence ID" value="NZ_BAAATX010000011.1"/>
</dbReference>
<evidence type="ECO:0000259" key="6">
    <source>
        <dbReference type="PROSITE" id="PS50850"/>
    </source>
</evidence>
<feature type="transmembrane region" description="Helical" evidence="5">
    <location>
        <begin position="332"/>
        <end position="352"/>
    </location>
</feature>
<dbReference type="EMBL" id="BOML01000046">
    <property type="protein sequence ID" value="GIE04431.1"/>
    <property type="molecule type" value="Genomic_DNA"/>
</dbReference>
<sequence length="393" mass="39163">MRWIILAVATFTQAAAAFFAQGLGALGVQLQHDLGIGVAQLGLLMSAVQFVPLVGLLVAGEMLDRLDERWVVGGGAGLIGVALIAGTLAPGYAGLLVVLLVVGAGYSTVQPGGSKSVASWFDASRRGTAMGIRQAGLPLGAAIASATLPAIGAVHGWRATLLTGGAVALAGAAAFVLVYRRPPGLVVAPARAAGGRLVLLGDPALRRALLCGVSLISVQTGLGLLTVLHLHEVAGLSPGRAAAILVAAQGAGVAGRIALAAFSDRARVSRQSVVTGSLLAVAVALVLLLTPLGGSPVAATVVFVWLGFFGIGWYGPWVALVTEAAPAGRTGFAIGLAMAVNQVAIVGVPPLLGLLRDVTGGFATSWGVLAFCVALALAGLSRTTVTIPGSASR</sequence>
<feature type="transmembrane region" description="Helical" evidence="5">
    <location>
        <begin position="157"/>
        <end position="179"/>
    </location>
</feature>
<dbReference type="Pfam" id="PF07690">
    <property type="entry name" value="MFS_1"/>
    <property type="match status" value="1"/>
</dbReference>
<evidence type="ECO:0000313" key="8">
    <source>
        <dbReference type="Proteomes" id="UP000637628"/>
    </source>
</evidence>
<protein>
    <submittedName>
        <fullName evidence="7">MFS transporter</fullName>
    </submittedName>
</protein>
<dbReference type="InterPro" id="IPR020846">
    <property type="entry name" value="MFS_dom"/>
</dbReference>
<feature type="transmembrane region" description="Helical" evidence="5">
    <location>
        <begin position="92"/>
        <end position="109"/>
    </location>
</feature>
<dbReference type="Gene3D" id="1.20.1250.20">
    <property type="entry name" value="MFS general substrate transporter like domains"/>
    <property type="match status" value="2"/>
</dbReference>
<accession>A0ABQ3Z3Q4</accession>
<evidence type="ECO:0000313" key="7">
    <source>
        <dbReference type="EMBL" id="GIE04431.1"/>
    </source>
</evidence>
<feature type="transmembrane region" description="Helical" evidence="5">
    <location>
        <begin position="70"/>
        <end position="86"/>
    </location>
</feature>
<reference evidence="7 8" key="1">
    <citation type="submission" date="2021-01" db="EMBL/GenBank/DDBJ databases">
        <title>Whole genome shotgun sequence of Actinoplanes durhamensis NBRC 14914.</title>
        <authorList>
            <person name="Komaki H."/>
            <person name="Tamura T."/>
        </authorList>
    </citation>
    <scope>NUCLEOTIDE SEQUENCE [LARGE SCALE GENOMIC DNA]</scope>
    <source>
        <strain evidence="7 8">NBRC 14914</strain>
    </source>
</reference>
<dbReference type="PROSITE" id="PS50850">
    <property type="entry name" value="MFS"/>
    <property type="match status" value="1"/>
</dbReference>
<feature type="transmembrane region" description="Helical" evidence="5">
    <location>
        <begin position="208"/>
        <end position="230"/>
    </location>
</feature>
<evidence type="ECO:0000256" key="4">
    <source>
        <dbReference type="ARBA" id="ARBA00023136"/>
    </source>
</evidence>
<feature type="transmembrane region" description="Helical" evidence="5">
    <location>
        <begin position="34"/>
        <end position="58"/>
    </location>
</feature>
<feature type="transmembrane region" description="Helical" evidence="5">
    <location>
        <begin position="358"/>
        <end position="380"/>
    </location>
</feature>
<dbReference type="PANTHER" id="PTHR23527">
    <property type="entry name" value="BLL3282 PROTEIN"/>
    <property type="match status" value="1"/>
</dbReference>
<keyword evidence="3 5" id="KW-1133">Transmembrane helix</keyword>
<feature type="transmembrane region" description="Helical" evidence="5">
    <location>
        <begin position="242"/>
        <end position="261"/>
    </location>
</feature>
<feature type="domain" description="Major facilitator superfamily (MFS) profile" evidence="6">
    <location>
        <begin position="2"/>
        <end position="391"/>
    </location>
</feature>
<feature type="transmembrane region" description="Helical" evidence="5">
    <location>
        <begin position="298"/>
        <end position="320"/>
    </location>
</feature>
<keyword evidence="2 5" id="KW-0812">Transmembrane</keyword>
<keyword evidence="4 5" id="KW-0472">Membrane</keyword>
<dbReference type="SUPFAM" id="SSF103473">
    <property type="entry name" value="MFS general substrate transporter"/>
    <property type="match status" value="1"/>
</dbReference>
<dbReference type="PANTHER" id="PTHR23527:SF1">
    <property type="entry name" value="BLL3282 PROTEIN"/>
    <property type="match status" value="1"/>
</dbReference>
<proteinExistence type="predicted"/>
<feature type="transmembrane region" description="Helical" evidence="5">
    <location>
        <begin position="130"/>
        <end position="151"/>
    </location>
</feature>
<evidence type="ECO:0000256" key="5">
    <source>
        <dbReference type="SAM" id="Phobius"/>
    </source>
</evidence>
<keyword evidence="8" id="KW-1185">Reference proteome</keyword>
<dbReference type="InterPro" id="IPR011701">
    <property type="entry name" value="MFS"/>
</dbReference>
<dbReference type="Proteomes" id="UP000637628">
    <property type="component" value="Unassembled WGS sequence"/>
</dbReference>
<name>A0ABQ3Z3Q4_9ACTN</name>
<dbReference type="InterPro" id="IPR036259">
    <property type="entry name" value="MFS_trans_sf"/>
</dbReference>
<dbReference type="InterPro" id="IPR052952">
    <property type="entry name" value="MFS-Transporter"/>
</dbReference>
<evidence type="ECO:0000256" key="1">
    <source>
        <dbReference type="ARBA" id="ARBA00004651"/>
    </source>
</evidence>
<comment type="caution">
    <text evidence="7">The sequence shown here is derived from an EMBL/GenBank/DDBJ whole genome shotgun (WGS) entry which is preliminary data.</text>
</comment>
<gene>
    <name evidence="7" type="ORF">Adu01nite_57810</name>
</gene>
<evidence type="ECO:0000256" key="3">
    <source>
        <dbReference type="ARBA" id="ARBA00022989"/>
    </source>
</evidence>
<organism evidence="7 8">
    <name type="scientific">Paractinoplanes durhamensis</name>
    <dbReference type="NCBI Taxonomy" id="113563"/>
    <lineage>
        <taxon>Bacteria</taxon>
        <taxon>Bacillati</taxon>
        <taxon>Actinomycetota</taxon>
        <taxon>Actinomycetes</taxon>
        <taxon>Micromonosporales</taxon>
        <taxon>Micromonosporaceae</taxon>
        <taxon>Paractinoplanes</taxon>
    </lineage>
</organism>